<dbReference type="EMBL" id="JALLAZ020001095">
    <property type="protein sequence ID" value="KAL3780848.1"/>
    <property type="molecule type" value="Genomic_DNA"/>
</dbReference>
<feature type="region of interest" description="Disordered" evidence="2">
    <location>
        <begin position="79"/>
        <end position="101"/>
    </location>
</feature>
<feature type="region of interest" description="Disordered" evidence="2">
    <location>
        <begin position="263"/>
        <end position="292"/>
    </location>
</feature>
<feature type="compositionally biased region" description="Basic and acidic residues" evidence="2">
    <location>
        <begin position="1024"/>
        <end position="1043"/>
    </location>
</feature>
<feature type="compositionally biased region" description="Basic residues" evidence="2">
    <location>
        <begin position="974"/>
        <end position="986"/>
    </location>
</feature>
<reference evidence="3 4" key="1">
    <citation type="submission" date="2024-10" db="EMBL/GenBank/DDBJ databases">
        <title>Updated reference genomes for cyclostephanoid diatoms.</title>
        <authorList>
            <person name="Roberts W.R."/>
            <person name="Alverson A.J."/>
        </authorList>
    </citation>
    <scope>NUCLEOTIDE SEQUENCE [LARGE SCALE GENOMIC DNA]</scope>
    <source>
        <strain evidence="3 4">AJA276-08</strain>
    </source>
</reference>
<accession>A0ABD3NZ72</accession>
<feature type="coiled-coil region" evidence="1">
    <location>
        <begin position="678"/>
        <end position="705"/>
    </location>
</feature>
<proteinExistence type="predicted"/>
<gene>
    <name evidence="3" type="ORF">ACHAW5_000842</name>
</gene>
<keyword evidence="1" id="KW-0175">Coiled coil</keyword>
<feature type="region of interest" description="Disordered" evidence="2">
    <location>
        <begin position="223"/>
        <end position="247"/>
    </location>
</feature>
<feature type="compositionally biased region" description="Polar residues" evidence="2">
    <location>
        <begin position="427"/>
        <end position="437"/>
    </location>
</feature>
<dbReference type="Proteomes" id="UP001530315">
    <property type="component" value="Unassembled WGS sequence"/>
</dbReference>
<feature type="region of interest" description="Disordered" evidence="2">
    <location>
        <begin position="413"/>
        <end position="443"/>
    </location>
</feature>
<name>A0ABD3NZ72_9STRA</name>
<dbReference type="AlphaFoldDB" id="A0ABD3NZ72"/>
<protein>
    <submittedName>
        <fullName evidence="3">Uncharacterized protein</fullName>
    </submittedName>
</protein>
<keyword evidence="4" id="KW-1185">Reference proteome</keyword>
<comment type="caution">
    <text evidence="3">The sequence shown here is derived from an EMBL/GenBank/DDBJ whole genome shotgun (WGS) entry which is preliminary data.</text>
</comment>
<feature type="region of interest" description="Disordered" evidence="2">
    <location>
        <begin position="116"/>
        <end position="159"/>
    </location>
</feature>
<organism evidence="3 4">
    <name type="scientific">Stephanodiscus triporus</name>
    <dbReference type="NCBI Taxonomy" id="2934178"/>
    <lineage>
        <taxon>Eukaryota</taxon>
        <taxon>Sar</taxon>
        <taxon>Stramenopiles</taxon>
        <taxon>Ochrophyta</taxon>
        <taxon>Bacillariophyta</taxon>
        <taxon>Coscinodiscophyceae</taxon>
        <taxon>Thalassiosirophycidae</taxon>
        <taxon>Stephanodiscales</taxon>
        <taxon>Stephanodiscaceae</taxon>
        <taxon>Stephanodiscus</taxon>
    </lineage>
</organism>
<evidence type="ECO:0000256" key="2">
    <source>
        <dbReference type="SAM" id="MobiDB-lite"/>
    </source>
</evidence>
<feature type="compositionally biased region" description="Basic and acidic residues" evidence="2">
    <location>
        <begin position="272"/>
        <end position="292"/>
    </location>
</feature>
<evidence type="ECO:0000313" key="4">
    <source>
        <dbReference type="Proteomes" id="UP001530315"/>
    </source>
</evidence>
<evidence type="ECO:0000256" key="1">
    <source>
        <dbReference type="SAM" id="Coils"/>
    </source>
</evidence>
<sequence length="1078" mass="117861">MVMMPRRRTRVSLVRDSSSGRLAWRMTSDDDVDHDDVAAASSSSRRTEAMMRSWLRSRTEGGTIDQTKSMMMMTTTTTKDIGRRRPVSEGGDEDLAQGRSTASSVRAAVAVSATVSGAASVDPGRTSPFPRGDGTSFDGESSEEMTTWNGRGEDEEEGTTMTTMASLNLSEIFECADENSRPRGGGTGVDCEVAELATAMVSLSLSEIVDENRQASRTFDVVGEGTMNSSRGGAGVDREPSADGTTWKGKAAMVSLSLSEIKSADENDDDDPTRVEEECGIGHHPQRGDARVEHRTNETIDRSIFVCITEMPHRADVSPTTTPQCNGVDEIDGLERKGGFCAAEGRSWNGIGMTSTAEKLRRESEECLRVVEIESDDFFTKEINAQVAVMEERELLQEEPFSRMDECKREDRNKYDGVTGDRVTDRMQPTETGSSIPFYTGKERSTNGNAANVLAGKLRWEAKENLRVEEIDNDDFLMEEDNVRVAIMEDRELLHETQMNELDDRLASSETAANHVAKDIEVEVIMDMEGLSRDDETSPSGIIFGESPNAGPRSPSFGSMSLNASIDGSQSAHSEVEDLLTVRNEYASSNQPVDRPLRAPTLSECLAAVQEYLLDSPDGISEVIDEPNLTDPFARLFSHDRKSDVVEDPSPRDQLVFNYPFHSGAGDETSQCSDVDSNESCKSELGRAKSELNTLIDEISALEDATRIQHDYITSPTNHDLHTQLNNLNSQIDGIIPPLGVSPRREKTSVTKIGSSTKILAGTISAQKLYFYKQPKLSNLSDHPKKQGRPAVKEVEVDGSPVDRLTSNTSQTQKKDTSVITPATKKLTVIPNNTKTPGRFKQIASIREKLHVLTDPTDLSLTRNVAAENISNGTGTRSPAFGRPLVSAAITPTIKLIDLPSLTKSSARKCYFYKSPRSDETTKRPVRADGASGEHRPPHPSGVLEGETRSSDCARGGKMTFAKPSISPREAMALRRHILRGTRGKRSGIDAEDGVGGESRRRGGDGSPIPPQRFATTTASPREAMAHERQIRGMRERLNDKGRPTAGNALLPDGVPRATVESAYDRHVRRIQGRPRTA</sequence>
<feature type="region of interest" description="Disordered" evidence="2">
    <location>
        <begin position="916"/>
        <end position="1057"/>
    </location>
</feature>
<feature type="region of interest" description="Disordered" evidence="2">
    <location>
        <begin position="778"/>
        <end position="818"/>
    </location>
</feature>
<feature type="compositionally biased region" description="Basic and acidic residues" evidence="2">
    <location>
        <begin position="916"/>
        <end position="937"/>
    </location>
</feature>
<evidence type="ECO:0000313" key="3">
    <source>
        <dbReference type="EMBL" id="KAL3780848.1"/>
    </source>
</evidence>